<accession>A0A0J9X4C6</accession>
<organism evidence="3 4">
    <name type="scientific">Geotrichum candidum</name>
    <name type="common">Oospora lactis</name>
    <name type="synonym">Dipodascus geotrichum</name>
    <dbReference type="NCBI Taxonomy" id="1173061"/>
    <lineage>
        <taxon>Eukaryota</taxon>
        <taxon>Fungi</taxon>
        <taxon>Dikarya</taxon>
        <taxon>Ascomycota</taxon>
        <taxon>Saccharomycotina</taxon>
        <taxon>Dipodascomycetes</taxon>
        <taxon>Dipodascales</taxon>
        <taxon>Dipodascaceae</taxon>
        <taxon>Geotrichum</taxon>
    </lineage>
</organism>
<dbReference type="GO" id="GO:0046983">
    <property type="term" value="F:protein dimerization activity"/>
    <property type="evidence" value="ECO:0007669"/>
    <property type="project" value="InterPro"/>
</dbReference>
<keyword evidence="4" id="KW-1185">Reference proteome</keyword>
<feature type="compositionally biased region" description="Polar residues" evidence="1">
    <location>
        <begin position="262"/>
        <end position="272"/>
    </location>
</feature>
<dbReference type="SUPFAM" id="SSF47459">
    <property type="entry name" value="HLH, helix-loop-helix DNA-binding domain"/>
    <property type="match status" value="1"/>
</dbReference>
<evidence type="ECO:0000313" key="4">
    <source>
        <dbReference type="Proteomes" id="UP000242525"/>
    </source>
</evidence>
<feature type="region of interest" description="Disordered" evidence="1">
    <location>
        <begin position="19"/>
        <end position="68"/>
    </location>
</feature>
<dbReference type="PROSITE" id="PS50888">
    <property type="entry name" value="BHLH"/>
    <property type="match status" value="1"/>
</dbReference>
<reference evidence="3" key="1">
    <citation type="submission" date="2014-03" db="EMBL/GenBank/DDBJ databases">
        <authorList>
            <person name="Casaregola S."/>
        </authorList>
    </citation>
    <scope>NUCLEOTIDE SEQUENCE [LARGE SCALE GENOMIC DNA]</scope>
    <source>
        <strain evidence="3">CLIB 918</strain>
    </source>
</reference>
<feature type="domain" description="BHLH" evidence="2">
    <location>
        <begin position="529"/>
        <end position="579"/>
    </location>
</feature>
<evidence type="ECO:0000259" key="2">
    <source>
        <dbReference type="PROSITE" id="PS50888"/>
    </source>
</evidence>
<dbReference type="Proteomes" id="UP000242525">
    <property type="component" value="Unassembled WGS sequence"/>
</dbReference>
<feature type="compositionally biased region" description="Low complexity" evidence="1">
    <location>
        <begin position="273"/>
        <end position="301"/>
    </location>
</feature>
<dbReference type="OrthoDB" id="5344169at2759"/>
<dbReference type="STRING" id="1173061.A0A0J9X4C6"/>
<dbReference type="AlphaFoldDB" id="A0A0J9X4C6"/>
<feature type="compositionally biased region" description="Low complexity" evidence="1">
    <location>
        <begin position="216"/>
        <end position="241"/>
    </location>
</feature>
<protein>
    <recommendedName>
        <fullName evidence="2">BHLH domain-containing protein</fullName>
    </recommendedName>
</protein>
<dbReference type="InterPro" id="IPR011598">
    <property type="entry name" value="bHLH_dom"/>
</dbReference>
<feature type="compositionally biased region" description="Basic and acidic residues" evidence="1">
    <location>
        <begin position="19"/>
        <end position="29"/>
    </location>
</feature>
<proteinExistence type="predicted"/>
<feature type="region of interest" description="Disordered" evidence="1">
    <location>
        <begin position="419"/>
        <end position="495"/>
    </location>
</feature>
<feature type="region of interest" description="Disordered" evidence="1">
    <location>
        <begin position="205"/>
        <end position="301"/>
    </location>
</feature>
<name>A0A0J9X4C6_GEOCN</name>
<evidence type="ECO:0000313" key="3">
    <source>
        <dbReference type="EMBL" id="CDO51980.1"/>
    </source>
</evidence>
<evidence type="ECO:0000256" key="1">
    <source>
        <dbReference type="SAM" id="MobiDB-lite"/>
    </source>
</evidence>
<feature type="compositionally biased region" description="Low complexity" evidence="1">
    <location>
        <begin position="437"/>
        <end position="458"/>
    </location>
</feature>
<sequence>MVFSSGQLNPELWAHYDEHTNSHGSDNHQHLSPYNHTYHTGPSSDGLSPLSGNPNDSSPQGISSDSHDINALLGYDSASTTIQNLNDFLQSYHADPTLETATSESIYIESDLLGPPSNSNETKHDENNFQGEFTSSIFKTQMPKLIDLSLPSSSSGSAADSNFSSILPTSTSEEFTPLLSPAVTPFESITPGILPVQDFVMPVPYVEGSSPTNEYQQPPHQQHQPQQQNQHQQRKQQTPKQEAPKNLRPIRATPVIAPYIASRQQNSKVIKQSPSIKPSRRPSSTSMKNSGTSSPVISTSRRSSLILDGVNDISMPLPRKPLSSVVSDATAGSAAVTPASLMNLPESKDVEMLDTAETEQHLRNAVLATKNASFQVKRKNKFISPAPIAISPSMAVRGRQRSIASSSPRVPIALSPKVMAAPGSTSTTPLIKAKVPSTSASTSASISSTSGRHGSRSTFTHSPSLRPKISPLLAPNNEPKQNHHHHRSSSSSDLSALLASKSNYQNIMEGNHSQLGLSYPEQLSAEITSKRTSHKLAEQGRRNRINSALSDLGNVLGEGFQASSKASIVEMSIMYIKALQEELDQTKARLSKYEDVSKLSVTSSTPTNPEALSTETKDESPEPQEPNQNTDEKVPE</sequence>
<dbReference type="SMART" id="SM00353">
    <property type="entry name" value="HLH"/>
    <property type="match status" value="1"/>
</dbReference>
<feature type="compositionally biased region" description="Low complexity" evidence="1">
    <location>
        <begin position="41"/>
        <end position="52"/>
    </location>
</feature>
<gene>
    <name evidence="3" type="ORF">BN980_GECA02s04003g</name>
</gene>
<comment type="caution">
    <text evidence="3">The sequence shown here is derived from an EMBL/GenBank/DDBJ whole genome shotgun (WGS) entry which is preliminary data.</text>
</comment>
<dbReference type="Gene3D" id="4.10.280.10">
    <property type="entry name" value="Helix-loop-helix DNA-binding domain"/>
    <property type="match status" value="1"/>
</dbReference>
<dbReference type="InterPro" id="IPR036638">
    <property type="entry name" value="HLH_DNA-bd_sf"/>
</dbReference>
<feature type="compositionally biased region" description="Polar residues" evidence="1">
    <location>
        <begin position="599"/>
        <end position="614"/>
    </location>
</feature>
<dbReference type="Pfam" id="PF00010">
    <property type="entry name" value="HLH"/>
    <property type="match status" value="1"/>
</dbReference>
<dbReference type="EMBL" id="CCBN010000002">
    <property type="protein sequence ID" value="CDO51980.1"/>
    <property type="molecule type" value="Genomic_DNA"/>
</dbReference>
<feature type="compositionally biased region" description="Polar residues" evidence="1">
    <location>
        <begin position="30"/>
        <end position="40"/>
    </location>
</feature>
<feature type="region of interest" description="Disordered" evidence="1">
    <location>
        <begin position="594"/>
        <end position="636"/>
    </location>
</feature>
<feature type="compositionally biased region" description="Polar residues" evidence="1">
    <location>
        <begin position="53"/>
        <end position="64"/>
    </location>
</feature>